<keyword evidence="2" id="KW-1185">Reference proteome</keyword>
<dbReference type="AlphaFoldDB" id="A0A8S1PGS0"/>
<evidence type="ECO:0000313" key="2">
    <source>
        <dbReference type="Proteomes" id="UP000692954"/>
    </source>
</evidence>
<gene>
    <name evidence="1" type="ORF">PSON_ATCC_30995.1.T0770195</name>
</gene>
<protein>
    <submittedName>
        <fullName evidence="1">Uncharacterized protein</fullName>
    </submittedName>
</protein>
<proteinExistence type="predicted"/>
<dbReference type="Proteomes" id="UP000692954">
    <property type="component" value="Unassembled WGS sequence"/>
</dbReference>
<comment type="caution">
    <text evidence="1">The sequence shown here is derived from an EMBL/GenBank/DDBJ whole genome shotgun (WGS) entry which is preliminary data.</text>
</comment>
<name>A0A8S1PGS0_9CILI</name>
<reference evidence="1" key="1">
    <citation type="submission" date="2021-01" db="EMBL/GenBank/DDBJ databases">
        <authorList>
            <consortium name="Genoscope - CEA"/>
            <person name="William W."/>
        </authorList>
    </citation>
    <scope>NUCLEOTIDE SEQUENCE</scope>
</reference>
<organism evidence="1 2">
    <name type="scientific">Paramecium sonneborni</name>
    <dbReference type="NCBI Taxonomy" id="65129"/>
    <lineage>
        <taxon>Eukaryota</taxon>
        <taxon>Sar</taxon>
        <taxon>Alveolata</taxon>
        <taxon>Ciliophora</taxon>
        <taxon>Intramacronucleata</taxon>
        <taxon>Oligohymenophorea</taxon>
        <taxon>Peniculida</taxon>
        <taxon>Parameciidae</taxon>
        <taxon>Paramecium</taxon>
    </lineage>
</organism>
<sequence>MEFNNLFYTQYDNEYTYLTKLLPDLLKYMKFIDQWLHLIFKLFSSPYTQEILIPFIQMIITSRHYYYNFNVDISQQIFQLLNQHLEQKNQIIVNINFSINYKQFLLKILINKIQIFVFGEEIRYQFDITSCCVLRIHLKKHIVKPLQHEQDFYSQIQSIFFMKGQVK</sequence>
<accession>A0A8S1PGS0</accession>
<dbReference type="EMBL" id="CAJJDN010000077">
    <property type="protein sequence ID" value="CAD8102306.1"/>
    <property type="molecule type" value="Genomic_DNA"/>
</dbReference>
<evidence type="ECO:0000313" key="1">
    <source>
        <dbReference type="EMBL" id="CAD8102306.1"/>
    </source>
</evidence>